<dbReference type="Gene3D" id="3.40.50.12780">
    <property type="entry name" value="N-terminal domain of ligase-like"/>
    <property type="match status" value="1"/>
</dbReference>
<dbReference type="EMBL" id="JAAAJB010000057">
    <property type="protein sequence ID" value="KAG0268211.1"/>
    <property type="molecule type" value="Genomic_DNA"/>
</dbReference>
<dbReference type="AlphaFoldDB" id="A0A9P6QJQ7"/>
<dbReference type="PANTHER" id="PTHR43272">
    <property type="entry name" value="LONG-CHAIN-FATTY-ACID--COA LIGASE"/>
    <property type="match status" value="1"/>
</dbReference>
<dbReference type="InterPro" id="IPR042099">
    <property type="entry name" value="ANL_N_sf"/>
</dbReference>
<dbReference type="PROSITE" id="PS00455">
    <property type="entry name" value="AMP_BINDING"/>
    <property type="match status" value="1"/>
</dbReference>
<evidence type="ECO:0000313" key="5">
    <source>
        <dbReference type="Proteomes" id="UP000807716"/>
    </source>
</evidence>
<accession>A0A9P6QJQ7</accession>
<gene>
    <name evidence="4" type="ORF">DFQ27_007320</name>
</gene>
<evidence type="ECO:0000313" key="4">
    <source>
        <dbReference type="EMBL" id="KAG0268211.1"/>
    </source>
</evidence>
<proteinExistence type="predicted"/>
<dbReference type="Proteomes" id="UP000807716">
    <property type="component" value="Unassembled WGS sequence"/>
</dbReference>
<name>A0A9P6QJQ7_9FUNG</name>
<dbReference type="Pfam" id="PF00501">
    <property type="entry name" value="AMP-binding"/>
    <property type="match status" value="1"/>
</dbReference>
<evidence type="ECO:0000256" key="1">
    <source>
        <dbReference type="ARBA" id="ARBA00022741"/>
    </source>
</evidence>
<organism evidence="4 5">
    <name type="scientific">Actinomortierella ambigua</name>
    <dbReference type="NCBI Taxonomy" id="1343610"/>
    <lineage>
        <taxon>Eukaryota</taxon>
        <taxon>Fungi</taxon>
        <taxon>Fungi incertae sedis</taxon>
        <taxon>Mucoromycota</taxon>
        <taxon>Mortierellomycotina</taxon>
        <taxon>Mortierellomycetes</taxon>
        <taxon>Mortierellales</taxon>
        <taxon>Mortierellaceae</taxon>
        <taxon>Actinomortierella</taxon>
    </lineage>
</organism>
<keyword evidence="5" id="KW-1185">Reference proteome</keyword>
<comment type="caution">
    <text evidence="4">The sequence shown here is derived from an EMBL/GenBank/DDBJ whole genome shotgun (WGS) entry which is preliminary data.</text>
</comment>
<protein>
    <recommendedName>
        <fullName evidence="3">AMP-dependent synthetase/ligase domain-containing protein</fullName>
    </recommendedName>
</protein>
<dbReference type="InterPro" id="IPR000873">
    <property type="entry name" value="AMP-dep_synth/lig_dom"/>
</dbReference>
<evidence type="ECO:0000256" key="2">
    <source>
        <dbReference type="ARBA" id="ARBA00022840"/>
    </source>
</evidence>
<sequence>MTASMIDYTKQGIEMPGTRSHGQTGLKVSPDKDCLGVRQYDPATGAFGDYVWQSYTTVSQRRFNFGSGLVEIHHQLFPELDEGARKQWTVAIWGPNRPEWTIAGLACDAYNLISVGLFDALEIEAIVYSIGHSEAPIMVACVDHLVPLIKNADRMPKLKVIISMDRLGNSNKTPGDHAKGNLDACDILYAWAEEKGIRLLDFDQVEQLGAHSRREHTPPKPEDLFVISYTSGTTGLPKGAMITHANYATFLATCERCYPIFKEDITISYLPLGHIFGRVMETIAFSAGARFGYVPRLLNRIYARVKAETIDVSDETGVQARMAFEAKMANYMAGKGVHHPEWDRVVFHKVRQILGGNYFDTCLPASAPVSSEILAFCRVAFSCDIVEVYAQTESTGVATVTNVGCEIKLIDAPELNYLTTDKPYPRGEICIRGPPVIKGYYKNEEKTRETFDDQGFLHSGDIAVLYPNGTFKIIDRAKNIFKGEYVAAENIENKLLARVPFIQQLFVHGDSHQSCLVAIMVPEPEAFLSMAQKILTLNLSTEDPDVFRDAIMIEPTPFTVENGRLTPTFKIKRHPVVQEYREQLTAMYDEIHQRMSRL</sequence>
<dbReference type="GO" id="GO:0005524">
    <property type="term" value="F:ATP binding"/>
    <property type="evidence" value="ECO:0007669"/>
    <property type="project" value="UniProtKB-KW"/>
</dbReference>
<dbReference type="SUPFAM" id="SSF56801">
    <property type="entry name" value="Acetyl-CoA synthetase-like"/>
    <property type="match status" value="1"/>
</dbReference>
<dbReference type="GO" id="GO:0004467">
    <property type="term" value="F:long-chain fatty acid-CoA ligase activity"/>
    <property type="evidence" value="ECO:0007669"/>
    <property type="project" value="TreeGrafter"/>
</dbReference>
<feature type="domain" description="AMP-dependent synthetase/ligase" evidence="3">
    <location>
        <begin position="48"/>
        <end position="441"/>
    </location>
</feature>
<dbReference type="InterPro" id="IPR020845">
    <property type="entry name" value="AMP-binding_CS"/>
</dbReference>
<evidence type="ECO:0000259" key="3">
    <source>
        <dbReference type="Pfam" id="PF00501"/>
    </source>
</evidence>
<dbReference type="OrthoDB" id="1700726at2759"/>
<dbReference type="GO" id="GO:0016020">
    <property type="term" value="C:membrane"/>
    <property type="evidence" value="ECO:0007669"/>
    <property type="project" value="TreeGrafter"/>
</dbReference>
<keyword evidence="2" id="KW-0067">ATP-binding</keyword>
<reference evidence="4" key="1">
    <citation type="journal article" date="2020" name="Fungal Divers.">
        <title>Resolving the Mortierellaceae phylogeny through synthesis of multi-gene phylogenetics and phylogenomics.</title>
        <authorList>
            <person name="Vandepol N."/>
            <person name="Liber J."/>
            <person name="Desiro A."/>
            <person name="Na H."/>
            <person name="Kennedy M."/>
            <person name="Barry K."/>
            <person name="Grigoriev I.V."/>
            <person name="Miller A.N."/>
            <person name="O'Donnell K."/>
            <person name="Stajich J.E."/>
            <person name="Bonito G."/>
        </authorList>
    </citation>
    <scope>NUCLEOTIDE SEQUENCE</scope>
    <source>
        <strain evidence="4">BC1065</strain>
    </source>
</reference>
<dbReference type="PANTHER" id="PTHR43272:SF33">
    <property type="entry name" value="AMP-BINDING DOMAIN-CONTAINING PROTEIN-RELATED"/>
    <property type="match status" value="1"/>
</dbReference>
<keyword evidence="1" id="KW-0547">Nucleotide-binding</keyword>
<dbReference type="GO" id="GO:0005783">
    <property type="term" value="C:endoplasmic reticulum"/>
    <property type="evidence" value="ECO:0007669"/>
    <property type="project" value="TreeGrafter"/>
</dbReference>